<name>A0A8C2V7K6_CHILA</name>
<dbReference type="Pfam" id="PF00003">
    <property type="entry name" value="7tm_3"/>
    <property type="match status" value="1"/>
</dbReference>
<gene>
    <name evidence="14" type="primary">LOC102004967</name>
</gene>
<reference evidence="14" key="2">
    <citation type="submission" date="2025-09" db="UniProtKB">
        <authorList>
            <consortium name="Ensembl"/>
        </authorList>
    </citation>
    <scope>IDENTIFICATION</scope>
</reference>
<feature type="transmembrane region" description="Helical" evidence="12">
    <location>
        <begin position="550"/>
        <end position="571"/>
    </location>
</feature>
<evidence type="ECO:0000256" key="7">
    <source>
        <dbReference type="ARBA" id="ARBA00023040"/>
    </source>
</evidence>
<keyword evidence="11" id="KW-0807">Transducer</keyword>
<sequence length="765" mass="85753">ALALIFAIEEINSNPHLLPNTSLGFDLYNLYNGLTSLKTFLIWLSGLDEKIPNYTCGGETKFAAVLTETPSSTSFLIVILILFFLLCFISSSLQLSFGIFDPTLSDSGQFSSLYQMAPKDTSLPLAMASLMLHFHWNWVGIVISKNEKSVQFLSAWREEMDRDNICVEFVHIIPTHINVYINSYHRYNKQIVTSSANVVIVFGGIGTSVGMFLRRWEYLSRRIVWVTTSPWDVAISKRHFLLSPLQGTLIFSHHHGEVSGFKNFIQTVNPSKYPEDIFLARLWWTHFNCSVSESTCRSLENCSSHGSLEWLPWHFDMAMSEGSYNIYNAVHAVAHALHEMLLQVDIEPKNSGKGLGFSPWQLHFSLKNLQFKNRIGDTVDMNQKRKLNADYDILNLWDFPEGLGLKVKVGNFSSYFPHGQQLSLSEEMIEWAMGHTERPNSVCSSSCSPGFRKSHQERKVLCCFDCIPCPENEISNETNMDQCLRCADHQYPNKQQDLCLQKAVTFLAYKDPLGMALVCMAVCFSILTAAVLGLFVKHRHTPIVKANNKALSYTLLISLTCCFLCSLLFIGRPSTATCILQQTTFGVVFTVAVSTVLAKTTTVILAFNIAAPSSRMRWLLASHTPNVIVPVCTVIQLTLCGVWMGTNPPYIDTDAHSEHGHIIIVCNKGSLTAFYCVLGYLGSLALLSFTVAFLARNLPDTFNEAKFLTFSMLVFCSVWVTFLPVYHSTKGKGMVAMEVFSILASSAGLLGCIFFPKCYFILLRP</sequence>
<evidence type="ECO:0000256" key="12">
    <source>
        <dbReference type="SAM" id="Phobius"/>
    </source>
</evidence>
<dbReference type="PRINTS" id="PR00248">
    <property type="entry name" value="GPCRMGR"/>
</dbReference>
<dbReference type="Pfam" id="PF07562">
    <property type="entry name" value="NCD3G"/>
    <property type="match status" value="1"/>
</dbReference>
<feature type="transmembrane region" description="Helical" evidence="12">
    <location>
        <begin position="191"/>
        <end position="213"/>
    </location>
</feature>
<feature type="transmembrane region" description="Helical" evidence="12">
    <location>
        <begin position="513"/>
        <end position="535"/>
    </location>
</feature>
<evidence type="ECO:0000256" key="2">
    <source>
        <dbReference type="ARBA" id="ARBA00007242"/>
    </source>
</evidence>
<dbReference type="InterPro" id="IPR011500">
    <property type="entry name" value="GPCR_3_9-Cys_dom"/>
</dbReference>
<evidence type="ECO:0000256" key="5">
    <source>
        <dbReference type="ARBA" id="ARBA00022729"/>
    </source>
</evidence>
<dbReference type="AlphaFoldDB" id="A0A8C2V7K6"/>
<evidence type="ECO:0000256" key="11">
    <source>
        <dbReference type="ARBA" id="ARBA00023224"/>
    </source>
</evidence>
<evidence type="ECO:0000256" key="1">
    <source>
        <dbReference type="ARBA" id="ARBA00004651"/>
    </source>
</evidence>
<evidence type="ECO:0000256" key="9">
    <source>
        <dbReference type="ARBA" id="ARBA00023170"/>
    </source>
</evidence>
<dbReference type="GeneTree" id="ENSGT00950000183069"/>
<dbReference type="InterPro" id="IPR028082">
    <property type="entry name" value="Peripla_BP_I"/>
</dbReference>
<dbReference type="CDD" id="cd06365">
    <property type="entry name" value="PBP1_pheromone_receptor"/>
    <property type="match status" value="1"/>
</dbReference>
<organism evidence="14 15">
    <name type="scientific">Chinchilla lanigera</name>
    <name type="common">Long-tailed chinchilla</name>
    <name type="synonym">Chinchilla villidera</name>
    <dbReference type="NCBI Taxonomy" id="34839"/>
    <lineage>
        <taxon>Eukaryota</taxon>
        <taxon>Metazoa</taxon>
        <taxon>Chordata</taxon>
        <taxon>Craniata</taxon>
        <taxon>Vertebrata</taxon>
        <taxon>Euteleostomi</taxon>
        <taxon>Mammalia</taxon>
        <taxon>Eutheria</taxon>
        <taxon>Euarchontoglires</taxon>
        <taxon>Glires</taxon>
        <taxon>Rodentia</taxon>
        <taxon>Hystricomorpha</taxon>
        <taxon>Chinchillidae</taxon>
        <taxon>Chinchilla</taxon>
    </lineage>
</organism>
<evidence type="ECO:0000256" key="10">
    <source>
        <dbReference type="ARBA" id="ARBA00023180"/>
    </source>
</evidence>
<evidence type="ECO:0000256" key="4">
    <source>
        <dbReference type="ARBA" id="ARBA00022692"/>
    </source>
</evidence>
<reference evidence="14" key="1">
    <citation type="submission" date="2025-08" db="UniProtKB">
        <authorList>
            <consortium name="Ensembl"/>
        </authorList>
    </citation>
    <scope>IDENTIFICATION</scope>
</reference>
<proteinExistence type="inferred from homology"/>
<keyword evidence="5" id="KW-0732">Signal</keyword>
<comment type="similarity">
    <text evidence="2">Belongs to the G-protein coupled receptor 3 family.</text>
</comment>
<feature type="transmembrane region" description="Helical" evidence="12">
    <location>
        <begin position="627"/>
        <end position="651"/>
    </location>
</feature>
<keyword evidence="10" id="KW-0325">Glycoprotein</keyword>
<comment type="subcellular location">
    <subcellularLocation>
        <location evidence="1">Cell membrane</location>
        <topology evidence="1">Multi-pass membrane protein</topology>
    </subcellularLocation>
</comment>
<keyword evidence="8 12" id="KW-0472">Membrane</keyword>
<keyword evidence="3" id="KW-1003">Cell membrane</keyword>
<feature type="transmembrane region" description="Helical" evidence="12">
    <location>
        <begin position="583"/>
        <end position="607"/>
    </location>
</feature>
<dbReference type="FunFam" id="2.10.50.30:FF:000002">
    <property type="entry name" value="Vomeronasal 2 receptor, h1"/>
    <property type="match status" value="1"/>
</dbReference>
<dbReference type="Gene3D" id="2.10.50.30">
    <property type="entry name" value="GPCR, family 3, nine cysteines domain"/>
    <property type="match status" value="1"/>
</dbReference>
<feature type="transmembrane region" description="Helical" evidence="12">
    <location>
        <begin position="707"/>
        <end position="727"/>
    </location>
</feature>
<evidence type="ECO:0000259" key="13">
    <source>
        <dbReference type="PROSITE" id="PS50259"/>
    </source>
</evidence>
<dbReference type="Ensembl" id="ENSCLAT00000010602.1">
    <property type="protein sequence ID" value="ENSCLAP00000010471.1"/>
    <property type="gene ID" value="ENSCLAG00000007229.1"/>
</dbReference>
<dbReference type="InterPro" id="IPR000068">
    <property type="entry name" value="GPCR_3_Ca_sens_rcpt-rel"/>
</dbReference>
<dbReference type="PRINTS" id="PR01535">
    <property type="entry name" value="VOMERONASL2R"/>
</dbReference>
<keyword evidence="9" id="KW-0675">Receptor</keyword>
<dbReference type="InterPro" id="IPR004073">
    <property type="entry name" value="GPCR_3_vmron_rcpt_2"/>
</dbReference>
<dbReference type="Gene3D" id="3.40.50.2300">
    <property type="match status" value="2"/>
</dbReference>
<evidence type="ECO:0000256" key="3">
    <source>
        <dbReference type="ARBA" id="ARBA00022475"/>
    </source>
</evidence>
<evidence type="ECO:0000313" key="15">
    <source>
        <dbReference type="Proteomes" id="UP000694398"/>
    </source>
</evidence>
<dbReference type="Pfam" id="PF01094">
    <property type="entry name" value="ANF_receptor"/>
    <property type="match status" value="1"/>
</dbReference>
<evidence type="ECO:0000313" key="14">
    <source>
        <dbReference type="Ensembl" id="ENSCLAP00000010471.1"/>
    </source>
</evidence>
<dbReference type="Proteomes" id="UP000694398">
    <property type="component" value="Unassembled WGS sequence"/>
</dbReference>
<dbReference type="PANTHER" id="PTHR24061:SF545">
    <property type="entry name" value="VOMERONASAL 2, RECEPTOR 118-RELATED"/>
    <property type="match status" value="1"/>
</dbReference>
<dbReference type="PROSITE" id="PS50259">
    <property type="entry name" value="G_PROTEIN_RECEP_F3_4"/>
    <property type="match status" value="1"/>
</dbReference>
<feature type="domain" description="G-protein coupled receptors family 3 profile" evidence="13">
    <location>
        <begin position="513"/>
        <end position="765"/>
    </location>
</feature>
<feature type="transmembrane region" description="Helical" evidence="12">
    <location>
        <begin position="672"/>
        <end position="695"/>
    </location>
</feature>
<feature type="transmembrane region" description="Helical" evidence="12">
    <location>
        <begin position="739"/>
        <end position="762"/>
    </location>
</feature>
<keyword evidence="7" id="KW-0297">G-protein coupled receptor</keyword>
<dbReference type="InterPro" id="IPR000337">
    <property type="entry name" value="GPCR_3"/>
</dbReference>
<evidence type="ECO:0000256" key="6">
    <source>
        <dbReference type="ARBA" id="ARBA00022989"/>
    </source>
</evidence>
<dbReference type="InterPro" id="IPR038550">
    <property type="entry name" value="GPCR_3_9-Cys_sf"/>
</dbReference>
<keyword evidence="15" id="KW-1185">Reference proteome</keyword>
<dbReference type="PANTHER" id="PTHR24061">
    <property type="entry name" value="CALCIUM-SENSING RECEPTOR-RELATED"/>
    <property type="match status" value="1"/>
</dbReference>
<feature type="transmembrane region" description="Helical" evidence="12">
    <location>
        <begin position="121"/>
        <end position="143"/>
    </location>
</feature>
<dbReference type="GO" id="GO:0004930">
    <property type="term" value="F:G protein-coupled receptor activity"/>
    <property type="evidence" value="ECO:0007669"/>
    <property type="project" value="UniProtKB-KW"/>
</dbReference>
<accession>A0A8C2V7K6</accession>
<dbReference type="InterPro" id="IPR001828">
    <property type="entry name" value="ANF_lig-bd_rcpt"/>
</dbReference>
<evidence type="ECO:0000256" key="8">
    <source>
        <dbReference type="ARBA" id="ARBA00023136"/>
    </source>
</evidence>
<keyword evidence="4 12" id="KW-0812">Transmembrane</keyword>
<dbReference type="FunFam" id="3.40.50.2300:FF:000024">
    <property type="entry name" value="Vomeronasal 2, receptor 73"/>
    <property type="match status" value="1"/>
</dbReference>
<dbReference type="SUPFAM" id="SSF53822">
    <property type="entry name" value="Periplasmic binding protein-like I"/>
    <property type="match status" value="1"/>
</dbReference>
<dbReference type="CDD" id="cd15283">
    <property type="entry name" value="7tmC_V2R_pheromone"/>
    <property type="match status" value="1"/>
</dbReference>
<dbReference type="GO" id="GO:0005886">
    <property type="term" value="C:plasma membrane"/>
    <property type="evidence" value="ECO:0007669"/>
    <property type="project" value="UniProtKB-SubCell"/>
</dbReference>
<dbReference type="InterPro" id="IPR017978">
    <property type="entry name" value="GPCR_3_C"/>
</dbReference>
<feature type="transmembrane region" description="Helical" evidence="12">
    <location>
        <begin position="75"/>
        <end position="100"/>
    </location>
</feature>
<keyword evidence="6 12" id="KW-1133">Transmembrane helix</keyword>
<protein>
    <submittedName>
        <fullName evidence="14">Vomeronasal type-2 receptor 116-like</fullName>
    </submittedName>
</protein>
<dbReference type="OMA" id="VKKLWIM"/>